<organism evidence="2 3">
    <name type="scientific">Aspergillus lentulus</name>
    <dbReference type="NCBI Taxonomy" id="293939"/>
    <lineage>
        <taxon>Eukaryota</taxon>
        <taxon>Fungi</taxon>
        <taxon>Dikarya</taxon>
        <taxon>Ascomycota</taxon>
        <taxon>Pezizomycotina</taxon>
        <taxon>Eurotiomycetes</taxon>
        <taxon>Eurotiomycetidae</taxon>
        <taxon>Eurotiales</taxon>
        <taxon>Aspergillaceae</taxon>
        <taxon>Aspergillus</taxon>
        <taxon>Aspergillus subgen. Fumigati</taxon>
    </lineage>
</organism>
<feature type="region of interest" description="Disordered" evidence="1">
    <location>
        <begin position="147"/>
        <end position="169"/>
    </location>
</feature>
<dbReference type="EMBL" id="BLKI01000069">
    <property type="protein sequence ID" value="GFF89344.1"/>
    <property type="molecule type" value="Genomic_DNA"/>
</dbReference>
<evidence type="ECO:0000313" key="3">
    <source>
        <dbReference type="Proteomes" id="UP000465220"/>
    </source>
</evidence>
<evidence type="ECO:0000313" key="2">
    <source>
        <dbReference type="EMBL" id="GFF89344.1"/>
    </source>
</evidence>
<comment type="caution">
    <text evidence="2">The sequence shown here is derived from an EMBL/GenBank/DDBJ whole genome shotgun (WGS) entry which is preliminary data.</text>
</comment>
<proteinExistence type="predicted"/>
<accession>A0ABQ1AWG8</accession>
<protein>
    <submittedName>
        <fullName evidence="2">Uncharacterized protein</fullName>
    </submittedName>
</protein>
<evidence type="ECO:0000256" key="1">
    <source>
        <dbReference type="SAM" id="MobiDB-lite"/>
    </source>
</evidence>
<name>A0ABQ1AWG8_ASPLE</name>
<keyword evidence="3" id="KW-1185">Reference proteome</keyword>
<gene>
    <name evidence="2" type="ORF">IFM60648_08693</name>
</gene>
<reference evidence="2 3" key="1">
    <citation type="submission" date="2020-01" db="EMBL/GenBank/DDBJ databases">
        <title>Draft genome sequence of Aspergillus lentulus IFM 60648.</title>
        <authorList>
            <person name="Takahashi H."/>
            <person name="Yaguchi T."/>
        </authorList>
    </citation>
    <scope>NUCLEOTIDE SEQUENCE [LARGE SCALE GENOMIC DNA]</scope>
    <source>
        <strain evidence="2 3">IFM 60648</strain>
    </source>
</reference>
<dbReference type="Proteomes" id="UP000465220">
    <property type="component" value="Unassembled WGS sequence"/>
</dbReference>
<sequence>MMEGASSEFPRGDSLWPGVVLRGWTRVARLRAQIETAIYHGLHCKALLMDEAAIAKFTLHWVAVGEINGDEIRNCFLYGDEKSLQSRDEARSYVWLAEPEETAEPLKVHIKHIAPTLFVRLTQRDLSGEAKRRPYRHASELGLLRQAARHSRNAEGEPDGIWPPPARYM</sequence>